<dbReference type="AlphaFoldDB" id="A0A1N7JYK9"/>
<gene>
    <name evidence="9" type="ORF">SAMN05421761_101327</name>
</gene>
<feature type="transmembrane region" description="Helical" evidence="8">
    <location>
        <begin position="136"/>
        <end position="158"/>
    </location>
</feature>
<feature type="transmembrane region" description="Helical" evidence="8">
    <location>
        <begin position="108"/>
        <end position="130"/>
    </location>
</feature>
<feature type="transmembrane region" description="Helical" evidence="8">
    <location>
        <begin position="329"/>
        <end position="350"/>
    </location>
</feature>
<dbReference type="SUPFAM" id="SSF81345">
    <property type="entry name" value="ABC transporter involved in vitamin B12 uptake, BtuC"/>
    <property type="match status" value="1"/>
</dbReference>
<evidence type="ECO:0000256" key="2">
    <source>
        <dbReference type="ARBA" id="ARBA00007935"/>
    </source>
</evidence>
<dbReference type="PANTHER" id="PTHR30472:SF25">
    <property type="entry name" value="ABC TRANSPORTER PERMEASE PROTEIN MJ0876-RELATED"/>
    <property type="match status" value="1"/>
</dbReference>
<dbReference type="PANTHER" id="PTHR30472">
    <property type="entry name" value="FERRIC ENTEROBACTIN TRANSPORT SYSTEM PERMEASE PROTEIN"/>
    <property type="match status" value="1"/>
</dbReference>
<evidence type="ECO:0000256" key="8">
    <source>
        <dbReference type="SAM" id="Phobius"/>
    </source>
</evidence>
<feature type="transmembrane region" description="Helical" evidence="8">
    <location>
        <begin position="78"/>
        <end position="96"/>
    </location>
</feature>
<feature type="transmembrane region" description="Helical" evidence="8">
    <location>
        <begin position="214"/>
        <end position="237"/>
    </location>
</feature>
<dbReference type="CDD" id="cd06550">
    <property type="entry name" value="TM_ABC_iron-siderophores_like"/>
    <property type="match status" value="1"/>
</dbReference>
<comment type="similarity">
    <text evidence="2">Belongs to the binding-protein-dependent transport system permease family. FecCD subfamily.</text>
</comment>
<reference evidence="10" key="1">
    <citation type="submission" date="2017-01" db="EMBL/GenBank/DDBJ databases">
        <authorList>
            <person name="Varghese N."/>
            <person name="Submissions S."/>
        </authorList>
    </citation>
    <scope>NUCLEOTIDE SEQUENCE [LARGE SCALE GENOMIC DNA]</scope>
    <source>
        <strain evidence="10">DSM 46698</strain>
    </source>
</reference>
<feature type="transmembrane region" description="Helical" evidence="8">
    <location>
        <begin position="170"/>
        <end position="194"/>
    </location>
</feature>
<comment type="subcellular location">
    <subcellularLocation>
        <location evidence="1">Cell membrane</location>
        <topology evidence="1">Multi-pass membrane protein</topology>
    </subcellularLocation>
</comment>
<evidence type="ECO:0000256" key="1">
    <source>
        <dbReference type="ARBA" id="ARBA00004651"/>
    </source>
</evidence>
<dbReference type="GO" id="GO:0005886">
    <property type="term" value="C:plasma membrane"/>
    <property type="evidence" value="ECO:0007669"/>
    <property type="project" value="UniProtKB-SubCell"/>
</dbReference>
<evidence type="ECO:0000313" key="10">
    <source>
        <dbReference type="Proteomes" id="UP000186026"/>
    </source>
</evidence>
<evidence type="ECO:0000256" key="5">
    <source>
        <dbReference type="ARBA" id="ARBA00022692"/>
    </source>
</evidence>
<organism evidence="9 10">
    <name type="scientific">Belliella pelovolcani</name>
    <dbReference type="NCBI Taxonomy" id="529505"/>
    <lineage>
        <taxon>Bacteria</taxon>
        <taxon>Pseudomonadati</taxon>
        <taxon>Bacteroidota</taxon>
        <taxon>Cytophagia</taxon>
        <taxon>Cytophagales</taxon>
        <taxon>Cyclobacteriaceae</taxon>
        <taxon>Belliella</taxon>
    </lineage>
</organism>
<feature type="transmembrane region" description="Helical" evidence="8">
    <location>
        <begin position="20"/>
        <end position="41"/>
    </location>
</feature>
<keyword evidence="6 8" id="KW-1133">Transmembrane helix</keyword>
<keyword evidence="7 8" id="KW-0472">Membrane</keyword>
<evidence type="ECO:0000313" key="9">
    <source>
        <dbReference type="EMBL" id="SIS54422.1"/>
    </source>
</evidence>
<dbReference type="RefSeq" id="WP_076498155.1">
    <property type="nucleotide sequence ID" value="NZ_FTOP01000001.1"/>
</dbReference>
<evidence type="ECO:0000256" key="3">
    <source>
        <dbReference type="ARBA" id="ARBA00022448"/>
    </source>
</evidence>
<dbReference type="GO" id="GO:0022857">
    <property type="term" value="F:transmembrane transporter activity"/>
    <property type="evidence" value="ECO:0007669"/>
    <property type="project" value="InterPro"/>
</dbReference>
<keyword evidence="5 8" id="KW-0812">Transmembrane</keyword>
<evidence type="ECO:0000256" key="7">
    <source>
        <dbReference type="ARBA" id="ARBA00023136"/>
    </source>
</evidence>
<feature type="transmembrane region" description="Helical" evidence="8">
    <location>
        <begin position="302"/>
        <end position="322"/>
    </location>
</feature>
<accession>A0A1N7JYK9</accession>
<evidence type="ECO:0000256" key="6">
    <source>
        <dbReference type="ARBA" id="ARBA00022989"/>
    </source>
</evidence>
<dbReference type="Pfam" id="PF01032">
    <property type="entry name" value="FecCD"/>
    <property type="match status" value="1"/>
</dbReference>
<dbReference type="FunFam" id="1.10.3470.10:FF:000001">
    <property type="entry name" value="Vitamin B12 ABC transporter permease BtuC"/>
    <property type="match status" value="1"/>
</dbReference>
<evidence type="ECO:0000256" key="4">
    <source>
        <dbReference type="ARBA" id="ARBA00022475"/>
    </source>
</evidence>
<dbReference type="OrthoDB" id="9811721at2"/>
<keyword evidence="4" id="KW-1003">Cell membrane</keyword>
<keyword evidence="3" id="KW-0813">Transport</keyword>
<dbReference type="InterPro" id="IPR000522">
    <property type="entry name" value="ABC_transptr_permease_BtuC"/>
</dbReference>
<proteinExistence type="inferred from homology"/>
<keyword evidence="10" id="KW-1185">Reference proteome</keyword>
<dbReference type="EMBL" id="FTOP01000001">
    <property type="protein sequence ID" value="SIS54422.1"/>
    <property type="molecule type" value="Genomic_DNA"/>
</dbReference>
<protein>
    <submittedName>
        <fullName evidence="9">Iron complex transport system permease protein</fullName>
    </submittedName>
</protein>
<dbReference type="InterPro" id="IPR037294">
    <property type="entry name" value="ABC_BtuC-like"/>
</dbReference>
<dbReference type="Gene3D" id="1.10.3470.10">
    <property type="entry name" value="ABC transporter involved in vitamin B12 uptake, BtuC"/>
    <property type="match status" value="1"/>
</dbReference>
<feature type="transmembrane region" description="Helical" evidence="8">
    <location>
        <begin position="258"/>
        <end position="282"/>
    </location>
</feature>
<sequence length="357" mass="37682">MIKTLQASIPQSKHKVQNTVLVFLGLVFITLVLLSASIGAYQISLKSVISILFNIVGLNLGEFTVAEANVLMGIRLPRILMGILIGGGLGLAGAALQGLFRNPLVEPGLIGVSSGGAFFAVVFIVFGASLTSITPLFSLIGLPLFAFLGGLLVTLLVYNISSYSGKTDISVLILAGVAINALMGALIGLVLFYADDAALRNFTFWSLGDLGGSNWSKLGIAAILILPALIFILRLFPQLNAMALGEREAYHMGVNIQYVKYVLFLASALIVGTAVSMSGTIGFVGLVVPHLIRLGFGADHRLVLPGSFLLGAILLSAADLLARNLVRPAELPIGIITALLGAPFFIYLIVNFKKVKY</sequence>
<dbReference type="STRING" id="529505.SAMN05421761_101327"/>
<name>A0A1N7JYK9_9BACT</name>
<dbReference type="GO" id="GO:0033214">
    <property type="term" value="P:siderophore-iron import into cell"/>
    <property type="evidence" value="ECO:0007669"/>
    <property type="project" value="TreeGrafter"/>
</dbReference>
<dbReference type="Proteomes" id="UP000186026">
    <property type="component" value="Unassembled WGS sequence"/>
</dbReference>